<dbReference type="Proteomes" id="UP000014200">
    <property type="component" value="Unassembled WGS sequence"/>
</dbReference>
<accession>R9IB01</accession>
<proteinExistence type="predicted"/>
<evidence type="ECO:0000256" key="1">
    <source>
        <dbReference type="SAM" id="Phobius"/>
    </source>
</evidence>
<evidence type="ECO:0008006" key="4">
    <source>
        <dbReference type="Google" id="ProtNLM"/>
    </source>
</evidence>
<keyword evidence="3" id="KW-1185">Reference proteome</keyword>
<keyword evidence="1" id="KW-1133">Transmembrane helix</keyword>
<comment type="caution">
    <text evidence="2">The sequence shown here is derived from an EMBL/GenBank/DDBJ whole genome shotgun (WGS) entry which is preliminary data.</text>
</comment>
<dbReference type="STRING" id="1235788.C802_01180"/>
<evidence type="ECO:0000313" key="3">
    <source>
        <dbReference type="Proteomes" id="UP000014200"/>
    </source>
</evidence>
<keyword evidence="1" id="KW-0472">Membrane</keyword>
<dbReference type="InterPro" id="IPR025905">
    <property type="entry name" value="NVEALA"/>
</dbReference>
<dbReference type="AlphaFoldDB" id="R9IB01"/>
<sequence>MYVVYLHTKIDKQMKKVFAFFTIVIVMSVMVLEKKSGKTEESKLFLDNVEALAAGEFGHDICLGSGNVTCSTGEKVEYVLTPFTLD</sequence>
<dbReference type="HOGENOM" id="CLU_173809_2_1_10"/>
<dbReference type="Pfam" id="PF14055">
    <property type="entry name" value="NVEALA"/>
    <property type="match status" value="1"/>
</dbReference>
<evidence type="ECO:0000313" key="2">
    <source>
        <dbReference type="EMBL" id="EOS14319.1"/>
    </source>
</evidence>
<gene>
    <name evidence="2" type="ORF">C802_01180</name>
</gene>
<protein>
    <recommendedName>
        <fullName evidence="4">NVEALA protein</fullName>
    </recommendedName>
</protein>
<organism evidence="2 3">
    <name type="scientific">Phocaeicola sartorii</name>
    <dbReference type="NCBI Taxonomy" id="671267"/>
    <lineage>
        <taxon>Bacteria</taxon>
        <taxon>Pseudomonadati</taxon>
        <taxon>Bacteroidota</taxon>
        <taxon>Bacteroidia</taxon>
        <taxon>Bacteroidales</taxon>
        <taxon>Bacteroidaceae</taxon>
        <taxon>Phocaeicola</taxon>
    </lineage>
</organism>
<name>R9IB01_9BACT</name>
<dbReference type="EMBL" id="ASSP01000007">
    <property type="protein sequence ID" value="EOS14319.1"/>
    <property type="molecule type" value="Genomic_DNA"/>
</dbReference>
<keyword evidence="1" id="KW-0812">Transmembrane</keyword>
<feature type="transmembrane region" description="Helical" evidence="1">
    <location>
        <begin position="17"/>
        <end position="33"/>
    </location>
</feature>
<dbReference type="PATRIC" id="fig|1235788.3.peg.1209"/>
<reference evidence="2 3" key="1">
    <citation type="submission" date="2013-04" db="EMBL/GenBank/DDBJ databases">
        <title>The Genome Sequence of Bacteroides massiliensis dnLKV3.</title>
        <authorList>
            <consortium name="The Broad Institute Genomics Platform"/>
            <consortium name="The Broad Institute Genome Sequencing Center for Infectious Disease"/>
            <person name="Earl A."/>
            <person name="Xavier R."/>
            <person name="Kuhn K."/>
            <person name="Stappenbeck T."/>
            <person name="Walker B."/>
            <person name="Young S."/>
            <person name="Zeng Q."/>
            <person name="Gargeya S."/>
            <person name="Fitzgerald M."/>
            <person name="Haas B."/>
            <person name="Abouelleil A."/>
            <person name="Allen A.W."/>
            <person name="Alvarado L."/>
            <person name="Arachchi H.M."/>
            <person name="Berlin A.M."/>
            <person name="Chapman S.B."/>
            <person name="Gainer-Dewar J."/>
            <person name="Goldberg J."/>
            <person name="Griggs A."/>
            <person name="Gujja S."/>
            <person name="Hansen M."/>
            <person name="Howarth C."/>
            <person name="Imamovic A."/>
            <person name="Ireland A."/>
            <person name="Larimer J."/>
            <person name="McCowan C."/>
            <person name="Murphy C."/>
            <person name="Pearson M."/>
            <person name="Poon T.W."/>
            <person name="Priest M."/>
            <person name="Roberts A."/>
            <person name="Saif S."/>
            <person name="Shea T."/>
            <person name="Sisk P."/>
            <person name="Sykes S."/>
            <person name="Wortman J."/>
            <person name="Nusbaum C."/>
            <person name="Birren B."/>
        </authorList>
    </citation>
    <scope>NUCLEOTIDE SEQUENCE [LARGE SCALE GENOMIC DNA]</scope>
    <source>
        <strain evidence="3">dnLKV3</strain>
    </source>
</reference>